<evidence type="ECO:0000313" key="4">
    <source>
        <dbReference type="EMBL" id="GLV60651.1"/>
    </source>
</evidence>
<dbReference type="InterPro" id="IPR016181">
    <property type="entry name" value="Acyl_CoA_acyltransferase"/>
</dbReference>
<dbReference type="RefSeq" id="WP_338257783.1">
    <property type="nucleotide sequence ID" value="NZ_BSRI01000002.1"/>
</dbReference>
<dbReference type="Proteomes" id="UP001344906">
    <property type="component" value="Unassembled WGS sequence"/>
</dbReference>
<comment type="caution">
    <text evidence="4">The sequence shown here is derived from an EMBL/GenBank/DDBJ whole genome shotgun (WGS) entry which is preliminary data.</text>
</comment>
<dbReference type="EMBL" id="BSRI01000002">
    <property type="protein sequence ID" value="GLV60651.1"/>
    <property type="molecule type" value="Genomic_DNA"/>
</dbReference>
<evidence type="ECO:0000256" key="2">
    <source>
        <dbReference type="ARBA" id="ARBA00023315"/>
    </source>
</evidence>
<dbReference type="Gene3D" id="3.40.630.30">
    <property type="match status" value="1"/>
</dbReference>
<dbReference type="InterPro" id="IPR000182">
    <property type="entry name" value="GNAT_dom"/>
</dbReference>
<dbReference type="PROSITE" id="PS51186">
    <property type="entry name" value="GNAT"/>
    <property type="match status" value="1"/>
</dbReference>
<proteinExistence type="predicted"/>
<organism evidence="4 5">
    <name type="scientific">Dictyobacter halimunensis</name>
    <dbReference type="NCBI Taxonomy" id="3026934"/>
    <lineage>
        <taxon>Bacteria</taxon>
        <taxon>Bacillati</taxon>
        <taxon>Chloroflexota</taxon>
        <taxon>Ktedonobacteria</taxon>
        <taxon>Ktedonobacterales</taxon>
        <taxon>Dictyobacteraceae</taxon>
        <taxon>Dictyobacter</taxon>
    </lineage>
</organism>
<dbReference type="InterPro" id="IPR050832">
    <property type="entry name" value="Bact_Acetyltransf"/>
</dbReference>
<name>A0ABQ6G751_9CHLR</name>
<gene>
    <name evidence="4" type="ORF">KDH_74700</name>
</gene>
<dbReference type="PANTHER" id="PTHR43877">
    <property type="entry name" value="AMINOALKYLPHOSPHONATE N-ACETYLTRANSFERASE-RELATED-RELATED"/>
    <property type="match status" value="1"/>
</dbReference>
<evidence type="ECO:0000256" key="1">
    <source>
        <dbReference type="ARBA" id="ARBA00022679"/>
    </source>
</evidence>
<protein>
    <submittedName>
        <fullName evidence="4">Aminoglycoside N-acetyltransferase AAC(6')-Ii</fullName>
    </submittedName>
</protein>
<evidence type="ECO:0000259" key="3">
    <source>
        <dbReference type="PROSITE" id="PS51186"/>
    </source>
</evidence>
<dbReference type="SUPFAM" id="SSF55729">
    <property type="entry name" value="Acyl-CoA N-acyltransferases (Nat)"/>
    <property type="match status" value="1"/>
</dbReference>
<keyword evidence="5" id="KW-1185">Reference proteome</keyword>
<evidence type="ECO:0000313" key="5">
    <source>
        <dbReference type="Proteomes" id="UP001344906"/>
    </source>
</evidence>
<accession>A0ABQ6G751</accession>
<reference evidence="4 5" key="1">
    <citation type="submission" date="2023-02" db="EMBL/GenBank/DDBJ databases">
        <title>Dictyobacter halimunensis sp. nov., a new member of the class Ktedonobacteria from forest soil in a geothermal area.</title>
        <authorList>
            <person name="Rachmania M.K."/>
            <person name="Ningsih F."/>
            <person name="Sakai Y."/>
            <person name="Yabe S."/>
            <person name="Yokota A."/>
            <person name="Sjamsuridzal W."/>
        </authorList>
    </citation>
    <scope>NUCLEOTIDE SEQUENCE [LARGE SCALE GENOMIC DNA]</scope>
    <source>
        <strain evidence="4 5">S3.2.2.5</strain>
    </source>
</reference>
<feature type="domain" description="N-acetyltransferase" evidence="3">
    <location>
        <begin position="4"/>
        <end position="183"/>
    </location>
</feature>
<dbReference type="Pfam" id="PF00583">
    <property type="entry name" value="Acetyltransf_1"/>
    <property type="match status" value="1"/>
</dbReference>
<sequence>MRIMDLVAGDTDDVRQAAALLVAGFRDHSPHPWPDMPSALAEVEESLAPDRLSRVARDEEGTVLGWIGGISQYDGHVWELHPLVVHVGYQGQGIGRALVNDLEKLVRERGGLTITLGTDDDSGQTTLSGVNLFPDVYTHVARIQNLRHHPYEFYQRLGYTIIGVIPDANGIGKPDILMAKSLASRADG</sequence>
<keyword evidence="2" id="KW-0012">Acyltransferase</keyword>
<keyword evidence="1" id="KW-0808">Transferase</keyword>
<dbReference type="CDD" id="cd04301">
    <property type="entry name" value="NAT_SF"/>
    <property type="match status" value="1"/>
</dbReference>